<dbReference type="PANTHER" id="PTHR33939">
    <property type="entry name" value="PROTEIN CBG22215"/>
    <property type="match status" value="1"/>
</dbReference>
<feature type="domain" description="Tc1-like transposase DDE" evidence="2">
    <location>
        <begin position="27"/>
        <end position="165"/>
    </location>
</feature>
<name>A0AAW0UWB1_SCYPA</name>
<evidence type="ECO:0000256" key="1">
    <source>
        <dbReference type="SAM" id="MobiDB-lite"/>
    </source>
</evidence>
<sequence>MPAREGERFVIVAGGTDEGFIDESFLCYPAKNKTGDYHGEMNSALFIRWLTSQLLPALAEPSVLVQDNAPYHSQLTEETRCPTTGTKKAEIVKWLECRSLPFPPHATRPELLLNCKENRPEPRYTVDEIIRSWGHEVIRLPPAHPELTAIKQVWGCMKRHVRSTLQRFTRADLQARLQEAKLIATKVWAGAVRRSRSFEEEYWSSDSIHEGMEPVTITINIDSDDEDELFVHCYRQAGGSTVRPVPRSGTVGTPPAPPPATRDAPSVPAAATVEVSPELVCASAPTPSRSTEAAL</sequence>
<dbReference type="PANTHER" id="PTHR33939:SF1">
    <property type="entry name" value="DUF4371 DOMAIN-CONTAINING PROTEIN"/>
    <property type="match status" value="1"/>
</dbReference>
<protein>
    <recommendedName>
        <fullName evidence="2">Tc1-like transposase DDE domain-containing protein</fullName>
    </recommendedName>
</protein>
<dbReference type="Proteomes" id="UP001487740">
    <property type="component" value="Unassembled WGS sequence"/>
</dbReference>
<proteinExistence type="predicted"/>
<dbReference type="Gene3D" id="3.30.420.10">
    <property type="entry name" value="Ribonuclease H-like superfamily/Ribonuclease H"/>
    <property type="match status" value="1"/>
</dbReference>
<reference evidence="3 4" key="1">
    <citation type="submission" date="2023-03" db="EMBL/GenBank/DDBJ databases">
        <title>High-quality genome of Scylla paramamosain provides insights in environmental adaptation.</title>
        <authorList>
            <person name="Zhang L."/>
        </authorList>
    </citation>
    <scope>NUCLEOTIDE SEQUENCE [LARGE SCALE GENOMIC DNA]</scope>
    <source>
        <strain evidence="3">LZ_2023a</strain>
        <tissue evidence="3">Muscle</tissue>
    </source>
</reference>
<dbReference type="GO" id="GO:0003676">
    <property type="term" value="F:nucleic acid binding"/>
    <property type="evidence" value="ECO:0007669"/>
    <property type="project" value="InterPro"/>
</dbReference>
<keyword evidence="4" id="KW-1185">Reference proteome</keyword>
<evidence type="ECO:0000259" key="2">
    <source>
        <dbReference type="Pfam" id="PF13358"/>
    </source>
</evidence>
<dbReference type="InterPro" id="IPR038717">
    <property type="entry name" value="Tc1-like_DDE_dom"/>
</dbReference>
<dbReference type="EMBL" id="JARAKH010000005">
    <property type="protein sequence ID" value="KAK8404000.1"/>
    <property type="molecule type" value="Genomic_DNA"/>
</dbReference>
<accession>A0AAW0UWB1</accession>
<comment type="caution">
    <text evidence="3">The sequence shown here is derived from an EMBL/GenBank/DDBJ whole genome shotgun (WGS) entry which is preliminary data.</text>
</comment>
<organism evidence="3 4">
    <name type="scientific">Scylla paramamosain</name>
    <name type="common">Mud crab</name>
    <dbReference type="NCBI Taxonomy" id="85552"/>
    <lineage>
        <taxon>Eukaryota</taxon>
        <taxon>Metazoa</taxon>
        <taxon>Ecdysozoa</taxon>
        <taxon>Arthropoda</taxon>
        <taxon>Crustacea</taxon>
        <taxon>Multicrustacea</taxon>
        <taxon>Malacostraca</taxon>
        <taxon>Eumalacostraca</taxon>
        <taxon>Eucarida</taxon>
        <taxon>Decapoda</taxon>
        <taxon>Pleocyemata</taxon>
        <taxon>Brachyura</taxon>
        <taxon>Eubrachyura</taxon>
        <taxon>Portunoidea</taxon>
        <taxon>Portunidae</taxon>
        <taxon>Portuninae</taxon>
        <taxon>Scylla</taxon>
    </lineage>
</organism>
<feature type="region of interest" description="Disordered" evidence="1">
    <location>
        <begin position="241"/>
        <end position="271"/>
    </location>
</feature>
<dbReference type="Pfam" id="PF13358">
    <property type="entry name" value="DDE_3"/>
    <property type="match status" value="1"/>
</dbReference>
<evidence type="ECO:0000313" key="3">
    <source>
        <dbReference type="EMBL" id="KAK8404000.1"/>
    </source>
</evidence>
<dbReference type="AlphaFoldDB" id="A0AAW0UWB1"/>
<evidence type="ECO:0000313" key="4">
    <source>
        <dbReference type="Proteomes" id="UP001487740"/>
    </source>
</evidence>
<gene>
    <name evidence="3" type="ORF">O3P69_000215</name>
</gene>
<dbReference type="InterPro" id="IPR036397">
    <property type="entry name" value="RNaseH_sf"/>
</dbReference>